<comment type="similarity">
    <text evidence="4">Belongs to the glycosyl hydrolase 13 family. GlgB subfamily.</text>
</comment>
<evidence type="ECO:0000256" key="6">
    <source>
        <dbReference type="ARBA" id="ARBA00022600"/>
    </source>
</evidence>
<keyword evidence="10" id="KW-0119">Carbohydrate metabolism</keyword>
<accession>A0A2S9YEA0</accession>
<dbReference type="Gene3D" id="3.20.20.80">
    <property type="entry name" value="Glycosidases"/>
    <property type="match status" value="1"/>
</dbReference>
<evidence type="ECO:0000256" key="10">
    <source>
        <dbReference type="ARBA" id="ARBA00023277"/>
    </source>
</evidence>
<dbReference type="Gene3D" id="2.60.40.1180">
    <property type="entry name" value="Golgi alpha-mannosidase II"/>
    <property type="match status" value="1"/>
</dbReference>
<dbReference type="GO" id="GO:0005829">
    <property type="term" value="C:cytosol"/>
    <property type="evidence" value="ECO:0007669"/>
    <property type="project" value="TreeGrafter"/>
</dbReference>
<keyword evidence="8 13" id="KW-0808">Transferase</keyword>
<comment type="catalytic activity">
    <reaction evidence="1">
        <text>Transfers a segment of a (1-&gt;4)-alpha-D-glucan chain to a primary hydroxy group in a similar glucan chain.</text>
        <dbReference type="EC" id="2.4.1.18"/>
    </reaction>
</comment>
<sequence length="501" mass="56272">MYTRQRRRRTAPSAPVSIYEVHLGSWRRGPDNRFLSWDELAEQLPAYAAELGFTHVELLPIAEHPFDGSWGYQVTGMFAPTRRFGDPAGLARLVAACHARGLGVILDWVPAHFPADDFGLASFDGGPLYEYADPREGFHQDWNTLIFNFGRAEVCDFLVASALYWIERWGVDGLRVDAVASMLYRDYSRAEGQWLPNVHGGRENLEAIALLRRVNQLIHAEAPGAVTMAEESTAWPGVTRPSTDGGLGFDYKWNLGWMHDSLAYMRQDPIHRKHHHDQLMFSIVYAFDERFVLPLSHDEVVHGKGSLLGKMPGDRWQQFANLRAYFGFMWAHPGKKLLFMGGELGQRREWNHDRGLDWDLLESDSEGAEHRGVQLLIRDLNRLYCSRPALHELDCAAEGFEWVVSDDYDQSVLVFLRKDSAGASVLVACNFTPVPRHDYRVGVPGSSAWIERLNSDDSRYGGSGIGNGPGELVSEAIPTHGHARSIVLTLPPLATIILEPS</sequence>
<keyword evidence="14" id="KW-1185">Reference proteome</keyword>
<keyword evidence="7 13" id="KW-0328">Glycosyltransferase</keyword>
<dbReference type="PANTHER" id="PTHR43651:SF3">
    <property type="entry name" value="1,4-ALPHA-GLUCAN-BRANCHING ENZYME"/>
    <property type="match status" value="1"/>
</dbReference>
<evidence type="ECO:0000256" key="2">
    <source>
        <dbReference type="ARBA" id="ARBA00002953"/>
    </source>
</evidence>
<dbReference type="NCBIfam" id="NF008967">
    <property type="entry name" value="PRK12313.1"/>
    <property type="match status" value="1"/>
</dbReference>
<dbReference type="SMART" id="SM00642">
    <property type="entry name" value="Aamy"/>
    <property type="match status" value="1"/>
</dbReference>
<dbReference type="EMBL" id="PVNK01000085">
    <property type="protein sequence ID" value="PRQ03440.1"/>
    <property type="molecule type" value="Genomic_DNA"/>
</dbReference>
<comment type="caution">
    <text evidence="13">The sequence shown here is derived from an EMBL/GenBank/DDBJ whole genome shotgun (WGS) entry which is preliminary data.</text>
</comment>
<dbReference type="InterPro" id="IPR006047">
    <property type="entry name" value="GH13_cat_dom"/>
</dbReference>
<dbReference type="SUPFAM" id="SSF51011">
    <property type="entry name" value="Glycosyl hydrolase domain"/>
    <property type="match status" value="1"/>
</dbReference>
<dbReference type="InterPro" id="IPR017853">
    <property type="entry name" value="GH"/>
</dbReference>
<evidence type="ECO:0000259" key="12">
    <source>
        <dbReference type="SMART" id="SM00642"/>
    </source>
</evidence>
<comment type="pathway">
    <text evidence="3">Glycan biosynthesis; glycogen biosynthesis.</text>
</comment>
<comment type="function">
    <text evidence="2">Catalyzes the formation of the alpha-1,6-glucosidic linkages in glycogen by scission of a 1,4-alpha-linked oligosaccharide from growing alpha-1,4-glucan chains and the subsequent attachment of the oligosaccharide to the alpha-1,6 position.</text>
</comment>
<feature type="domain" description="Glycosyl hydrolase family 13 catalytic" evidence="12">
    <location>
        <begin position="20"/>
        <end position="382"/>
    </location>
</feature>
<dbReference type="InterPro" id="IPR013780">
    <property type="entry name" value="Glyco_hydro_b"/>
</dbReference>
<evidence type="ECO:0000256" key="11">
    <source>
        <dbReference type="NCBIfam" id="TIGR01515"/>
    </source>
</evidence>
<evidence type="ECO:0000313" key="13">
    <source>
        <dbReference type="EMBL" id="PRQ03440.1"/>
    </source>
</evidence>
<dbReference type="FunFam" id="3.20.20.80:FF:000003">
    <property type="entry name" value="1,4-alpha-glucan branching enzyme GlgB"/>
    <property type="match status" value="1"/>
</dbReference>
<evidence type="ECO:0000256" key="1">
    <source>
        <dbReference type="ARBA" id="ARBA00000826"/>
    </source>
</evidence>
<dbReference type="PANTHER" id="PTHR43651">
    <property type="entry name" value="1,4-ALPHA-GLUCAN-BRANCHING ENZYME"/>
    <property type="match status" value="1"/>
</dbReference>
<dbReference type="EC" id="2.4.1.18" evidence="5 11"/>
<protein>
    <recommendedName>
        <fullName evidence="5 11">1,4-alpha-glucan branching enzyme</fullName>
        <ecNumber evidence="5 11">2.4.1.18</ecNumber>
    </recommendedName>
</protein>
<keyword evidence="9" id="KW-0320">Glycogen biosynthesis</keyword>
<keyword evidence="6" id="KW-0321">Glycogen metabolism</keyword>
<dbReference type="AlphaFoldDB" id="A0A2S9YEA0"/>
<dbReference type="SUPFAM" id="SSF51445">
    <property type="entry name" value="(Trans)glycosidases"/>
    <property type="match status" value="1"/>
</dbReference>
<proteinExistence type="inferred from homology"/>
<name>A0A2S9YEA0_9BACT</name>
<organism evidence="13 14">
    <name type="scientific">Enhygromyxa salina</name>
    <dbReference type="NCBI Taxonomy" id="215803"/>
    <lineage>
        <taxon>Bacteria</taxon>
        <taxon>Pseudomonadati</taxon>
        <taxon>Myxococcota</taxon>
        <taxon>Polyangia</taxon>
        <taxon>Nannocystales</taxon>
        <taxon>Nannocystaceae</taxon>
        <taxon>Enhygromyxa</taxon>
    </lineage>
</organism>
<evidence type="ECO:0000256" key="8">
    <source>
        <dbReference type="ARBA" id="ARBA00022679"/>
    </source>
</evidence>
<dbReference type="Pfam" id="PF00128">
    <property type="entry name" value="Alpha-amylase"/>
    <property type="match status" value="1"/>
</dbReference>
<dbReference type="NCBIfam" id="TIGR01515">
    <property type="entry name" value="branching_enzym"/>
    <property type="match status" value="1"/>
</dbReference>
<gene>
    <name evidence="13" type="primary">glgB_1</name>
    <name evidence="13" type="ORF">ENSA5_16010</name>
</gene>
<evidence type="ECO:0000256" key="4">
    <source>
        <dbReference type="ARBA" id="ARBA00009000"/>
    </source>
</evidence>
<dbReference type="GO" id="GO:0003844">
    <property type="term" value="F:1,4-alpha-glucan branching enzyme activity"/>
    <property type="evidence" value="ECO:0007669"/>
    <property type="project" value="UniProtKB-UniRule"/>
</dbReference>
<dbReference type="FunFam" id="2.60.40.1180:FF:000002">
    <property type="entry name" value="1,4-alpha-glucan branching enzyme GlgB"/>
    <property type="match status" value="1"/>
</dbReference>
<dbReference type="NCBIfam" id="NF003811">
    <property type="entry name" value="PRK05402.1"/>
    <property type="match status" value="1"/>
</dbReference>
<dbReference type="GO" id="GO:0005978">
    <property type="term" value="P:glycogen biosynthetic process"/>
    <property type="evidence" value="ECO:0007669"/>
    <property type="project" value="UniProtKB-UniRule"/>
</dbReference>
<dbReference type="InterPro" id="IPR006048">
    <property type="entry name" value="A-amylase/branching_C"/>
</dbReference>
<dbReference type="InterPro" id="IPR006407">
    <property type="entry name" value="GlgB"/>
</dbReference>
<dbReference type="CDD" id="cd11322">
    <property type="entry name" value="AmyAc_Glg_BE"/>
    <property type="match status" value="1"/>
</dbReference>
<dbReference type="GO" id="GO:0043169">
    <property type="term" value="F:cation binding"/>
    <property type="evidence" value="ECO:0007669"/>
    <property type="project" value="InterPro"/>
</dbReference>
<dbReference type="Proteomes" id="UP000237968">
    <property type="component" value="Unassembled WGS sequence"/>
</dbReference>
<evidence type="ECO:0000256" key="3">
    <source>
        <dbReference type="ARBA" id="ARBA00004964"/>
    </source>
</evidence>
<evidence type="ECO:0000256" key="7">
    <source>
        <dbReference type="ARBA" id="ARBA00022676"/>
    </source>
</evidence>
<reference evidence="13 14" key="1">
    <citation type="submission" date="2018-03" db="EMBL/GenBank/DDBJ databases">
        <title>Draft Genome Sequences of the Obligatory Marine Myxobacteria Enhygromyxa salina SWB005.</title>
        <authorList>
            <person name="Poehlein A."/>
            <person name="Moghaddam J.A."/>
            <person name="Harms H."/>
            <person name="Alanjari M."/>
            <person name="Koenig G.M."/>
            <person name="Daniel R."/>
            <person name="Schaeberle T.F."/>
        </authorList>
    </citation>
    <scope>NUCLEOTIDE SEQUENCE [LARGE SCALE GENOMIC DNA]</scope>
    <source>
        <strain evidence="13 14">SWB005</strain>
    </source>
</reference>
<evidence type="ECO:0000256" key="5">
    <source>
        <dbReference type="ARBA" id="ARBA00012541"/>
    </source>
</evidence>
<dbReference type="Pfam" id="PF02806">
    <property type="entry name" value="Alpha-amylase_C"/>
    <property type="match status" value="1"/>
</dbReference>
<evidence type="ECO:0000256" key="9">
    <source>
        <dbReference type="ARBA" id="ARBA00023056"/>
    </source>
</evidence>
<evidence type="ECO:0000313" key="14">
    <source>
        <dbReference type="Proteomes" id="UP000237968"/>
    </source>
</evidence>